<gene>
    <name evidence="10" type="ORF">M0R45_027675</name>
</gene>
<keyword evidence="2" id="KW-0479">Metal-binding</keyword>
<protein>
    <submittedName>
        <fullName evidence="10">Uncharacterized protein</fullName>
    </submittedName>
</protein>
<evidence type="ECO:0000256" key="3">
    <source>
        <dbReference type="ARBA" id="ARBA00022750"/>
    </source>
</evidence>
<dbReference type="GO" id="GO:0003676">
    <property type="term" value="F:nucleic acid binding"/>
    <property type="evidence" value="ECO:0007669"/>
    <property type="project" value="InterPro"/>
</dbReference>
<dbReference type="Gene3D" id="3.30.420.10">
    <property type="entry name" value="Ribonuclease H-like superfamily/Ribonuclease H"/>
    <property type="match status" value="1"/>
</dbReference>
<feature type="domain" description="Integrase catalytic" evidence="9">
    <location>
        <begin position="521"/>
        <end position="687"/>
    </location>
</feature>
<dbReference type="Proteomes" id="UP001457282">
    <property type="component" value="Unassembled WGS sequence"/>
</dbReference>
<dbReference type="PROSITE" id="PS50994">
    <property type="entry name" value="INTEGRASE"/>
    <property type="match status" value="1"/>
</dbReference>
<dbReference type="CDD" id="cd09272">
    <property type="entry name" value="RNase_HI_RT_Ty1"/>
    <property type="match status" value="1"/>
</dbReference>
<keyword evidence="5" id="KW-0862">Zinc</keyword>
<evidence type="ECO:0000259" key="7">
    <source>
        <dbReference type="PROSITE" id="PS50142"/>
    </source>
</evidence>
<dbReference type="Pfam" id="PF07727">
    <property type="entry name" value="RVT_2"/>
    <property type="match status" value="1"/>
</dbReference>
<accession>A0AAW1X3P1</accession>
<dbReference type="InterPro" id="IPR043502">
    <property type="entry name" value="DNA/RNA_pol_sf"/>
</dbReference>
<dbReference type="CDD" id="cd00593">
    <property type="entry name" value="RIBOc"/>
    <property type="match status" value="1"/>
</dbReference>
<dbReference type="PANTHER" id="PTHR42648">
    <property type="entry name" value="TRANSPOSASE, PUTATIVE-RELATED"/>
    <property type="match status" value="1"/>
</dbReference>
<dbReference type="Pfam" id="PF00665">
    <property type="entry name" value="rve"/>
    <property type="match status" value="1"/>
</dbReference>
<dbReference type="GO" id="GO:0015074">
    <property type="term" value="P:DNA integration"/>
    <property type="evidence" value="ECO:0007669"/>
    <property type="project" value="InterPro"/>
</dbReference>
<feature type="compositionally biased region" description="Basic and acidic residues" evidence="6">
    <location>
        <begin position="258"/>
        <end position="268"/>
    </location>
</feature>
<organism evidence="10 11">
    <name type="scientific">Rubus argutus</name>
    <name type="common">Southern blackberry</name>
    <dbReference type="NCBI Taxonomy" id="59490"/>
    <lineage>
        <taxon>Eukaryota</taxon>
        <taxon>Viridiplantae</taxon>
        <taxon>Streptophyta</taxon>
        <taxon>Embryophyta</taxon>
        <taxon>Tracheophyta</taxon>
        <taxon>Spermatophyta</taxon>
        <taxon>Magnoliopsida</taxon>
        <taxon>eudicotyledons</taxon>
        <taxon>Gunneridae</taxon>
        <taxon>Pentapetalae</taxon>
        <taxon>rosids</taxon>
        <taxon>fabids</taxon>
        <taxon>Rosales</taxon>
        <taxon>Rosaceae</taxon>
        <taxon>Rosoideae</taxon>
        <taxon>Rosoideae incertae sedis</taxon>
        <taxon>Rubus</taxon>
    </lineage>
</organism>
<feature type="region of interest" description="Disordered" evidence="6">
    <location>
        <begin position="204"/>
        <end position="268"/>
    </location>
</feature>
<dbReference type="SUPFAM" id="SSF56672">
    <property type="entry name" value="DNA/RNA polymerases"/>
    <property type="match status" value="1"/>
</dbReference>
<dbReference type="EMBL" id="JBEDUW010000005">
    <property type="protein sequence ID" value="KAK9930641.1"/>
    <property type="molecule type" value="Genomic_DNA"/>
</dbReference>
<dbReference type="Gene3D" id="1.10.1520.10">
    <property type="entry name" value="Ribonuclease III domain"/>
    <property type="match status" value="1"/>
</dbReference>
<dbReference type="InterPro" id="IPR057670">
    <property type="entry name" value="SH3_retrovirus"/>
</dbReference>
<evidence type="ECO:0000256" key="6">
    <source>
        <dbReference type="SAM" id="MobiDB-lite"/>
    </source>
</evidence>
<dbReference type="InterPro" id="IPR036397">
    <property type="entry name" value="RNaseH_sf"/>
</dbReference>
<keyword evidence="5" id="KW-0863">Zinc-finger</keyword>
<dbReference type="Pfam" id="PF22936">
    <property type="entry name" value="Pol_BBD"/>
    <property type="match status" value="1"/>
</dbReference>
<keyword evidence="4" id="KW-0378">Hydrolase</keyword>
<evidence type="ECO:0000256" key="4">
    <source>
        <dbReference type="ARBA" id="ARBA00022801"/>
    </source>
</evidence>
<dbReference type="InterPro" id="IPR025724">
    <property type="entry name" value="GAG-pre-integrase_dom"/>
</dbReference>
<feature type="compositionally biased region" description="Basic and acidic residues" evidence="6">
    <location>
        <begin position="233"/>
        <end position="250"/>
    </location>
</feature>
<keyword evidence="3" id="KW-0064">Aspartyl protease</keyword>
<evidence type="ECO:0000256" key="2">
    <source>
        <dbReference type="ARBA" id="ARBA00022723"/>
    </source>
</evidence>
<dbReference type="InterPro" id="IPR013103">
    <property type="entry name" value="RVT_2"/>
</dbReference>
<dbReference type="Pfam" id="PF13976">
    <property type="entry name" value="gag_pre-integrs"/>
    <property type="match status" value="1"/>
</dbReference>
<dbReference type="GO" id="GO:0006396">
    <property type="term" value="P:RNA processing"/>
    <property type="evidence" value="ECO:0007669"/>
    <property type="project" value="InterPro"/>
</dbReference>
<dbReference type="InterPro" id="IPR054722">
    <property type="entry name" value="PolX-like_BBD"/>
</dbReference>
<reference evidence="10 11" key="1">
    <citation type="journal article" date="2023" name="G3 (Bethesda)">
        <title>A chromosome-length genome assembly and annotation of blackberry (Rubus argutus, cv. 'Hillquist').</title>
        <authorList>
            <person name="Bruna T."/>
            <person name="Aryal R."/>
            <person name="Dudchenko O."/>
            <person name="Sargent D.J."/>
            <person name="Mead D."/>
            <person name="Buti M."/>
            <person name="Cavallini A."/>
            <person name="Hytonen T."/>
            <person name="Andres J."/>
            <person name="Pham M."/>
            <person name="Weisz D."/>
            <person name="Mascagni F."/>
            <person name="Usai G."/>
            <person name="Natali L."/>
            <person name="Bassil N."/>
            <person name="Fernandez G.E."/>
            <person name="Lomsadze A."/>
            <person name="Armour M."/>
            <person name="Olukolu B."/>
            <person name="Poorten T."/>
            <person name="Britton C."/>
            <person name="Davik J."/>
            <person name="Ashrafi H."/>
            <person name="Aiden E.L."/>
            <person name="Borodovsky M."/>
            <person name="Worthington M."/>
        </authorList>
    </citation>
    <scope>NUCLEOTIDE SEQUENCE [LARGE SCALE GENOMIC DNA]</scope>
    <source>
        <strain evidence="10">PI 553951</strain>
    </source>
</reference>
<dbReference type="InterPro" id="IPR012337">
    <property type="entry name" value="RNaseH-like_sf"/>
</dbReference>
<dbReference type="InterPro" id="IPR000999">
    <property type="entry name" value="RNase_III_dom"/>
</dbReference>
<evidence type="ECO:0000256" key="5">
    <source>
        <dbReference type="PROSITE-ProRule" id="PRU00047"/>
    </source>
</evidence>
<dbReference type="PROSITE" id="PS50158">
    <property type="entry name" value="ZF_CCHC"/>
    <property type="match status" value="1"/>
</dbReference>
<dbReference type="SUPFAM" id="SSF53098">
    <property type="entry name" value="Ribonuclease H-like"/>
    <property type="match status" value="1"/>
</dbReference>
<dbReference type="GO" id="GO:0004190">
    <property type="term" value="F:aspartic-type endopeptidase activity"/>
    <property type="evidence" value="ECO:0007669"/>
    <property type="project" value="UniProtKB-KW"/>
</dbReference>
<dbReference type="GO" id="GO:0004525">
    <property type="term" value="F:ribonuclease III activity"/>
    <property type="evidence" value="ECO:0007669"/>
    <property type="project" value="InterPro"/>
</dbReference>
<dbReference type="PROSITE" id="PS50142">
    <property type="entry name" value="RNASE_3_2"/>
    <property type="match status" value="1"/>
</dbReference>
<dbReference type="GO" id="GO:0008270">
    <property type="term" value="F:zinc ion binding"/>
    <property type="evidence" value="ECO:0007669"/>
    <property type="project" value="UniProtKB-KW"/>
</dbReference>
<sequence>MATTENNNYVQPAIPRFDGHYDHWSMLMENFLRSKEYWTLVETGYEEPEAGAAVSDVQQRRLDEQRLKDLKVKNYLFQAIDRTILETILQKNTSKQIWDSMKKKYKGSAKVKRSQLQALRRDFEILQMKQGESVIDYFSKTMAIANKMRLHGDTMTDVTIVEKILRLMTSKFDYVVCSIEESNDIDQMSIDELQSSLLVHEQKLNRSSSTTSEEQALKASTFAESSSSRGRGRGRDRGRGRGGRGNKDGSRQQLSFKNEYHSQSRGRGRDHYFDKSNIECFRCHKIGHYRSECNVKLPFDKEKGEKSNFVEKKEEQETLLMAFHVKENKHELDIWYLDTGCSNHMCGRKSFFSNLNEDFRTTVSFGDHSTVSVMGKGDVQIRTKEDNIETISNVFYIPELKSNLLSVGQLQEKGYIATIKGGACEIYDPRRGVIAHVKMTPNRLFPLQIKSANTCFVTTVTDPTWLWHFRYGHLNFSGLKTLSQKNMVTGLPQIIPPIKVYEECVVGKQHREQFPKGKAWRAQRPLELIHSDICGPINPTSNGEKRYFISFIDDYSCKAWVYFLQNKSEAFRAFKSFKALVEKEAGRSIKTLRTDRGGEFMSQEFANFCDEHGIRRQLTAAYTPQQNGVSERKNRTILNMVRSMLAKGKIPKSFWPEAVNWSIHILNRSPTFAVQNMTPEEAWSGKKPAVDHFKIFGCIAYAHIPDEKRKKLDDKGEKCVFLGVSEQSKAYKLFNPITKKIVVSRDVIFDEESTWNWSEKATQQQQIPVSFDEDAEEQQPIIFTNNMPSHQPLQEVQASGTSSRPQRTTRKRPAWMIDYVSGDDLSDDDNDALVHFALFADCDPVVFEDAVKDKKWQKAMDAEIKSIEKNDTWELINLPKGEKTIGVKWVYKTKLNEKGEVEKYKARLVAKGYKQEYGVDYKEVFAPVARMDTVRLIISMAAQNSWPIYQLDVKSAFLHGELEEEVYIDQPPGYVKQGHENQVYRLKKALYGLKQAPRAWYSRIDAYFAKEGFLKCPYEHTLYTKFGDDGKILFVCLYVDDLIFTGNDRVMFDDFKKSMTDEFDMSDLGLMHYFLGIEVMQASEGVFISQKKYILEILDRFKMKDCNSVSTPTEFGLKLTKSGSGKKVSSTLYKQIVGSLMYLTSTRPDIMHAVSLISRYMENPTEQHLLTAKRIFRYLKGTSDFGILYKKGAHENLYGFSDSDYAGDQDDRKSTSGYVFMMGPGAISWSSKKQAIVTLSTTEAEFIAAASCACQAIWLKRLLCELGCYQEGPTSVHCDNVSAIKLSKNPVLHGRSKHIDVRYHFLRDLCKDGIIDLIYCKSENQIADIMTKPLKTPTFVKLRDMLGVCSRKVLSEIGEIAGGTQFSPKAEGLLIILQSASVKCLVVESDGLDSRRASVRAWGNQPLEVADPEIHEMMEKERHRQFKGIELITHGTLSILKAVIVDNKNLVRVWLEIGLYKYLYHQISDLGQRVVQFQRDVRQFKIHSSGMIDTPKILVDVVEAIVGAM</sequence>
<feature type="compositionally biased region" description="Polar residues" evidence="6">
    <location>
        <begin position="205"/>
        <end position="214"/>
    </location>
</feature>
<dbReference type="Pfam" id="PF25597">
    <property type="entry name" value="SH3_retrovirus"/>
    <property type="match status" value="1"/>
</dbReference>
<dbReference type="InterPro" id="IPR001878">
    <property type="entry name" value="Znf_CCHC"/>
</dbReference>
<comment type="caution">
    <text evidence="10">The sequence shown here is derived from an EMBL/GenBank/DDBJ whole genome shotgun (WGS) entry which is preliminary data.</text>
</comment>
<dbReference type="SUPFAM" id="SSF57756">
    <property type="entry name" value="Retrovirus zinc finger-like domains"/>
    <property type="match status" value="1"/>
</dbReference>
<dbReference type="InterPro" id="IPR039537">
    <property type="entry name" value="Retrotran_Ty1/copia-like"/>
</dbReference>
<feature type="domain" description="CCHC-type" evidence="8">
    <location>
        <begin position="280"/>
        <end position="293"/>
    </location>
</feature>
<evidence type="ECO:0000313" key="10">
    <source>
        <dbReference type="EMBL" id="KAK9930641.1"/>
    </source>
</evidence>
<evidence type="ECO:0000259" key="9">
    <source>
        <dbReference type="PROSITE" id="PS50994"/>
    </source>
</evidence>
<dbReference type="InterPro" id="IPR036875">
    <property type="entry name" value="Znf_CCHC_sf"/>
</dbReference>
<proteinExistence type="predicted"/>
<keyword evidence="1" id="KW-0645">Protease</keyword>
<dbReference type="GO" id="GO:0006508">
    <property type="term" value="P:proteolysis"/>
    <property type="evidence" value="ECO:0007669"/>
    <property type="project" value="UniProtKB-KW"/>
</dbReference>
<name>A0AAW1X3P1_RUBAR</name>
<feature type="domain" description="RNase III" evidence="7">
    <location>
        <begin position="1435"/>
        <end position="1509"/>
    </location>
</feature>
<dbReference type="InterPro" id="IPR036389">
    <property type="entry name" value="RNase_III_sf"/>
</dbReference>
<evidence type="ECO:0000313" key="11">
    <source>
        <dbReference type="Proteomes" id="UP001457282"/>
    </source>
</evidence>
<dbReference type="PANTHER" id="PTHR42648:SF18">
    <property type="entry name" value="RETROTRANSPOSON, UNCLASSIFIED-LIKE PROTEIN"/>
    <property type="match status" value="1"/>
</dbReference>
<evidence type="ECO:0000259" key="8">
    <source>
        <dbReference type="PROSITE" id="PS50158"/>
    </source>
</evidence>
<dbReference type="Pfam" id="PF14223">
    <property type="entry name" value="Retrotran_gag_2"/>
    <property type="match status" value="1"/>
</dbReference>
<dbReference type="SUPFAM" id="SSF69065">
    <property type="entry name" value="RNase III domain-like"/>
    <property type="match status" value="1"/>
</dbReference>
<evidence type="ECO:0000256" key="1">
    <source>
        <dbReference type="ARBA" id="ARBA00022670"/>
    </source>
</evidence>
<keyword evidence="11" id="KW-1185">Reference proteome</keyword>
<dbReference type="InterPro" id="IPR001584">
    <property type="entry name" value="Integrase_cat-core"/>
</dbReference>